<evidence type="ECO:0000313" key="2">
    <source>
        <dbReference type="Proteomes" id="UP000693946"/>
    </source>
</evidence>
<protein>
    <submittedName>
        <fullName evidence="1">Uncharacterized protein</fullName>
    </submittedName>
</protein>
<comment type="caution">
    <text evidence="1">The sequence shown here is derived from an EMBL/GenBank/DDBJ whole genome shotgun (WGS) entry which is preliminary data.</text>
</comment>
<evidence type="ECO:0000313" key="1">
    <source>
        <dbReference type="EMBL" id="KAG7517634.1"/>
    </source>
</evidence>
<dbReference type="EMBL" id="JAGKHQ010000004">
    <property type="protein sequence ID" value="KAG7517634.1"/>
    <property type="molecule type" value="Genomic_DNA"/>
</dbReference>
<organism evidence="1 2">
    <name type="scientific">Solea senegalensis</name>
    <name type="common">Senegalese sole</name>
    <dbReference type="NCBI Taxonomy" id="28829"/>
    <lineage>
        <taxon>Eukaryota</taxon>
        <taxon>Metazoa</taxon>
        <taxon>Chordata</taxon>
        <taxon>Craniata</taxon>
        <taxon>Vertebrata</taxon>
        <taxon>Euteleostomi</taxon>
        <taxon>Actinopterygii</taxon>
        <taxon>Neopterygii</taxon>
        <taxon>Teleostei</taxon>
        <taxon>Neoteleostei</taxon>
        <taxon>Acanthomorphata</taxon>
        <taxon>Carangaria</taxon>
        <taxon>Pleuronectiformes</taxon>
        <taxon>Pleuronectoidei</taxon>
        <taxon>Soleidae</taxon>
        <taxon>Solea</taxon>
    </lineage>
</organism>
<gene>
    <name evidence="1" type="ORF">JOB18_013098</name>
</gene>
<proteinExistence type="predicted"/>
<accession>A0AAV6SJS0</accession>
<sequence>MENLSMLLNSCSEEGGRYTPQQRLTKRSLTKCEGVKEKMEAIQISTHCGKSQCFLKVSMDTSPTCITGWKRKKERTIQPQCLIQVYAYDGTAATPWSLWTSYAV</sequence>
<reference evidence="1 2" key="1">
    <citation type="journal article" date="2021" name="Sci. Rep.">
        <title>Chromosome anchoring in Senegalese sole (Solea senegalensis) reveals sex-associated markers and genome rearrangements in flatfish.</title>
        <authorList>
            <person name="Guerrero-Cozar I."/>
            <person name="Gomez-Garrido J."/>
            <person name="Berbel C."/>
            <person name="Martinez-Blanch J.F."/>
            <person name="Alioto T."/>
            <person name="Claros M.G."/>
            <person name="Gagnaire P.A."/>
            <person name="Manchado M."/>
        </authorList>
    </citation>
    <scope>NUCLEOTIDE SEQUENCE [LARGE SCALE GENOMIC DNA]</scope>
    <source>
        <strain evidence="1">Sse05_10M</strain>
    </source>
</reference>
<dbReference type="AlphaFoldDB" id="A0AAV6SJS0"/>
<dbReference type="Proteomes" id="UP000693946">
    <property type="component" value="Linkage Group LG12"/>
</dbReference>
<name>A0AAV6SJS0_SOLSE</name>
<keyword evidence="2" id="KW-1185">Reference proteome</keyword>